<dbReference type="OrthoDB" id="696485at2759"/>
<dbReference type="AlphaFoldDB" id="A0A6A4NJJ0"/>
<proteinExistence type="predicted"/>
<gene>
    <name evidence="1" type="ORF">Lalb_Chr18g0047181</name>
</gene>
<name>A0A6A4NJJ0_LUPAL</name>
<dbReference type="Proteomes" id="UP000447434">
    <property type="component" value="Chromosome 18"/>
</dbReference>
<dbReference type="EMBL" id="WOCE01000018">
    <property type="protein sequence ID" value="KAE9593826.1"/>
    <property type="molecule type" value="Genomic_DNA"/>
</dbReference>
<comment type="caution">
    <text evidence="1">The sequence shown here is derived from an EMBL/GenBank/DDBJ whole genome shotgun (WGS) entry which is preliminary data.</text>
</comment>
<accession>A0A6A4NJJ0</accession>
<evidence type="ECO:0000313" key="1">
    <source>
        <dbReference type="EMBL" id="KAE9593826.1"/>
    </source>
</evidence>
<evidence type="ECO:0000313" key="2">
    <source>
        <dbReference type="Proteomes" id="UP000447434"/>
    </source>
</evidence>
<reference evidence="2" key="1">
    <citation type="journal article" date="2020" name="Nat. Commun.">
        <title>Genome sequence of the cluster root forming white lupin.</title>
        <authorList>
            <person name="Hufnagel B."/>
            <person name="Marques A."/>
            <person name="Soriano A."/>
            <person name="Marques L."/>
            <person name="Divol F."/>
            <person name="Doumas P."/>
            <person name="Sallet E."/>
            <person name="Mancinotti D."/>
            <person name="Carrere S."/>
            <person name="Marande W."/>
            <person name="Arribat S."/>
            <person name="Keller J."/>
            <person name="Huneau C."/>
            <person name="Blein T."/>
            <person name="Aime D."/>
            <person name="Laguerre M."/>
            <person name="Taylor J."/>
            <person name="Schubert V."/>
            <person name="Nelson M."/>
            <person name="Geu-Flores F."/>
            <person name="Crespi M."/>
            <person name="Gallardo-Guerrero K."/>
            <person name="Delaux P.-M."/>
            <person name="Salse J."/>
            <person name="Berges H."/>
            <person name="Guyot R."/>
            <person name="Gouzy J."/>
            <person name="Peret B."/>
        </authorList>
    </citation>
    <scope>NUCLEOTIDE SEQUENCE [LARGE SCALE GENOMIC DNA]</scope>
    <source>
        <strain evidence="2">cv. Amiga</strain>
    </source>
</reference>
<sequence>MQGRKVWSIIWLATVWAIWRHQNDVIFYKVCPSITLILDTAKVNAWLWIKNILGMDYILYLDWLYKPLDCVKISL</sequence>
<protein>
    <submittedName>
        <fullName evidence="1">Uncharacterized protein</fullName>
    </submittedName>
</protein>
<organism evidence="1 2">
    <name type="scientific">Lupinus albus</name>
    <name type="common">White lupine</name>
    <name type="synonym">Lupinus termis</name>
    <dbReference type="NCBI Taxonomy" id="3870"/>
    <lineage>
        <taxon>Eukaryota</taxon>
        <taxon>Viridiplantae</taxon>
        <taxon>Streptophyta</taxon>
        <taxon>Embryophyta</taxon>
        <taxon>Tracheophyta</taxon>
        <taxon>Spermatophyta</taxon>
        <taxon>Magnoliopsida</taxon>
        <taxon>eudicotyledons</taxon>
        <taxon>Gunneridae</taxon>
        <taxon>Pentapetalae</taxon>
        <taxon>rosids</taxon>
        <taxon>fabids</taxon>
        <taxon>Fabales</taxon>
        <taxon>Fabaceae</taxon>
        <taxon>Papilionoideae</taxon>
        <taxon>50 kb inversion clade</taxon>
        <taxon>genistoids sensu lato</taxon>
        <taxon>core genistoids</taxon>
        <taxon>Genisteae</taxon>
        <taxon>Lupinus</taxon>
    </lineage>
</organism>
<keyword evidence="2" id="KW-1185">Reference proteome</keyword>